<proteinExistence type="predicted"/>
<keyword evidence="1" id="KW-1133">Transmembrane helix</keyword>
<feature type="domain" description="PGG" evidence="2">
    <location>
        <begin position="26"/>
        <end position="101"/>
    </location>
</feature>
<feature type="transmembrane region" description="Helical" evidence="1">
    <location>
        <begin position="27"/>
        <end position="43"/>
    </location>
</feature>
<evidence type="ECO:0000259" key="2">
    <source>
        <dbReference type="Pfam" id="PF13962"/>
    </source>
</evidence>
<dbReference type="AlphaFoldDB" id="A0ABD3KJ93"/>
<dbReference type="Proteomes" id="UP001634007">
    <property type="component" value="Unassembled WGS sequence"/>
</dbReference>
<protein>
    <recommendedName>
        <fullName evidence="2">PGG domain-containing protein</fullName>
    </recommendedName>
</protein>
<gene>
    <name evidence="3" type="ORF">ACJRO7_020386</name>
</gene>
<keyword evidence="1" id="KW-0812">Transmembrane</keyword>
<dbReference type="EMBL" id="JBJKBG010000005">
    <property type="protein sequence ID" value="KAL3738984.1"/>
    <property type="molecule type" value="Genomic_DNA"/>
</dbReference>
<accession>A0ABD3KJ93</accession>
<sequence>MANHPESPMKLIKVLLNHHGRDSPTEVHNVLLVVATLIAAVTFQTGVTSPQNTRGGIWTFLVLHLPHHLSHLGFPFFLEVMVATVSMAASPNSFVPFLLRTLVQMGKYYVWAMSE</sequence>
<dbReference type="Pfam" id="PF13962">
    <property type="entry name" value="PGG"/>
    <property type="match status" value="1"/>
</dbReference>
<keyword evidence="4" id="KW-1185">Reference proteome</keyword>
<feature type="transmembrane region" description="Helical" evidence="1">
    <location>
        <begin position="80"/>
        <end position="99"/>
    </location>
</feature>
<organism evidence="3 4">
    <name type="scientific">Eucalyptus globulus</name>
    <name type="common">Tasmanian blue gum</name>
    <dbReference type="NCBI Taxonomy" id="34317"/>
    <lineage>
        <taxon>Eukaryota</taxon>
        <taxon>Viridiplantae</taxon>
        <taxon>Streptophyta</taxon>
        <taxon>Embryophyta</taxon>
        <taxon>Tracheophyta</taxon>
        <taxon>Spermatophyta</taxon>
        <taxon>Magnoliopsida</taxon>
        <taxon>eudicotyledons</taxon>
        <taxon>Gunneridae</taxon>
        <taxon>Pentapetalae</taxon>
        <taxon>rosids</taxon>
        <taxon>malvids</taxon>
        <taxon>Myrtales</taxon>
        <taxon>Myrtaceae</taxon>
        <taxon>Myrtoideae</taxon>
        <taxon>Eucalypteae</taxon>
        <taxon>Eucalyptus</taxon>
    </lineage>
</organism>
<name>A0ABD3KJ93_EUCGL</name>
<evidence type="ECO:0000313" key="3">
    <source>
        <dbReference type="EMBL" id="KAL3738984.1"/>
    </source>
</evidence>
<dbReference type="InterPro" id="IPR026961">
    <property type="entry name" value="PGG_dom"/>
</dbReference>
<reference evidence="3 4" key="1">
    <citation type="submission" date="2024-11" db="EMBL/GenBank/DDBJ databases">
        <title>Chromosome-level genome assembly of Eucalyptus globulus Labill. provides insights into its genome evolution.</title>
        <authorList>
            <person name="Li X."/>
        </authorList>
    </citation>
    <scope>NUCLEOTIDE SEQUENCE [LARGE SCALE GENOMIC DNA]</scope>
    <source>
        <strain evidence="3">CL2024</strain>
        <tissue evidence="3">Fresh tender leaves</tissue>
    </source>
</reference>
<evidence type="ECO:0000256" key="1">
    <source>
        <dbReference type="SAM" id="Phobius"/>
    </source>
</evidence>
<comment type="caution">
    <text evidence="3">The sequence shown here is derived from an EMBL/GenBank/DDBJ whole genome shotgun (WGS) entry which is preliminary data.</text>
</comment>
<keyword evidence="1" id="KW-0472">Membrane</keyword>
<evidence type="ECO:0000313" key="4">
    <source>
        <dbReference type="Proteomes" id="UP001634007"/>
    </source>
</evidence>